<dbReference type="EMBL" id="FOLG01000006">
    <property type="protein sequence ID" value="SFC58204.1"/>
    <property type="molecule type" value="Genomic_DNA"/>
</dbReference>
<evidence type="ECO:0000256" key="5">
    <source>
        <dbReference type="ARBA" id="ARBA00022737"/>
    </source>
</evidence>
<evidence type="ECO:0000256" key="8">
    <source>
        <dbReference type="SAM" id="Coils"/>
    </source>
</evidence>
<keyword evidence="3" id="KW-0964">Secreted</keyword>
<evidence type="ECO:0000313" key="9">
    <source>
        <dbReference type="EMBL" id="SFC58204.1"/>
    </source>
</evidence>
<dbReference type="RefSeq" id="WP_093360949.1">
    <property type="nucleotide sequence ID" value="NZ_FOLG01000006.1"/>
</dbReference>
<name>A0A1I1KB95_9RHOB</name>
<dbReference type="GO" id="GO:0016020">
    <property type="term" value="C:membrane"/>
    <property type="evidence" value="ECO:0007669"/>
    <property type="project" value="UniProtKB-SubCell"/>
</dbReference>
<keyword evidence="5" id="KW-0677">Repeat</keyword>
<keyword evidence="6" id="KW-0843">Virulence</keyword>
<dbReference type="PROSITE" id="PS00330">
    <property type="entry name" value="HEMOLYSIN_CALCIUM"/>
    <property type="match status" value="5"/>
</dbReference>
<evidence type="ECO:0000256" key="6">
    <source>
        <dbReference type="ARBA" id="ARBA00023026"/>
    </source>
</evidence>
<evidence type="ECO:0000256" key="7">
    <source>
        <dbReference type="ARBA" id="ARBA00023136"/>
    </source>
</evidence>
<evidence type="ECO:0000256" key="3">
    <source>
        <dbReference type="ARBA" id="ARBA00022525"/>
    </source>
</evidence>
<dbReference type="InterPro" id="IPR011049">
    <property type="entry name" value="Serralysin-like_metalloprot_C"/>
</dbReference>
<dbReference type="InterPro" id="IPR018511">
    <property type="entry name" value="Hemolysin-typ_Ca-bd_CS"/>
</dbReference>
<keyword evidence="8" id="KW-0175">Coiled coil</keyword>
<dbReference type="PANTHER" id="PTHR38340:SF1">
    <property type="entry name" value="S-LAYER PROTEIN"/>
    <property type="match status" value="1"/>
</dbReference>
<dbReference type="Proteomes" id="UP000198728">
    <property type="component" value="Unassembled WGS sequence"/>
</dbReference>
<dbReference type="InterPro" id="IPR003995">
    <property type="entry name" value="RTX_toxin_determinant-A"/>
</dbReference>
<evidence type="ECO:0000256" key="2">
    <source>
        <dbReference type="ARBA" id="ARBA00004613"/>
    </source>
</evidence>
<dbReference type="GO" id="GO:0090729">
    <property type="term" value="F:toxin activity"/>
    <property type="evidence" value="ECO:0007669"/>
    <property type="project" value="UniProtKB-KW"/>
</dbReference>
<keyword evidence="10" id="KW-1185">Reference proteome</keyword>
<keyword evidence="7" id="KW-0472">Membrane</keyword>
<sequence length="1519" mass="159850">MSYRTELQTYDSNLGKTVRNLEKLRDWVEDFNQAAGLAETVVSTVDTTGDVAEKIGEAIDDQLTVLKLAKQAGPLKAPSRAFETVLKAVRPAVEKIEEAMDKLNGTQDANRDGREEEGQFLDLLEKKLENVQENLDEISEKIGEKIDKLENTRAAAAGFLMALDKASGAEYRQLKLDVEDQFAARNKVVGPLATNFDKIVSKIDGVLDIIDTARIGPINVDFSAFSAAWEMIEDIASPLKIAAAAIKPIEPLLDAAGFVFDLVVAPVMDFLTKTLGIDDLLDSVADEIRKLMPEADFLDTLIDNIQDLLSEVRSFNTTLFKIADWLDDIDLRLYNGVVGDALVGPTAIGTELNEIVLGDRKADILDARGGDDEIHGRGGNDVLVAGEGDDLFYGGAGQDMVYFSGYFNQYEFAKDPTDGEIVVSHVKPLAGGINEGSTKLFGVERVVFRNIEFTIDELKRAKIGGSVLNGNDRDNLMFLNTSGISNADGLHVANGWGGNDRIFGSTANDLLNGGAGNDVLLPGLGDDVANGNAGLDYYQMLESGSNGGNRIDLTDGMAFTTEGTDTLSGIENLIIQGNGDHTLTGNGKANRIISANGDDVLAGKGGNDILMSGPGNDFLFAGAGLDRTFSGDQNDFIVATSRPVKGRGEAHDGGDGRDVLSYSLDYNTIAELRSSINGDPDLRNKIRDALDDLTDWGGSVRIDAATGKIEHIGASGERVAVDTAVGIEQYVGTDRADVLKGAVGPWDAPISLHGAGGNDRILTRGANSANGGDGDDLIKVTTPRSNGFGGVTFEGGGGTDTLDLTGIGEARWTFRLVGSISRSITATDVDYTGSLTSGGNNFFRANIDGFEKFILPDGAHRIVSEPEFSAVREFWLGAGDDYFTQDRGFATVHADAGNDEIVLGGGGSAGGKVLAGKGDDDILFDASDAESRVLAGNGNDYVRLERMEGVVVRGGAGFDTLVIDHVSSPASGTKAVVDLGLGTAYGTGLYGGYTQVKVDTKVDGFERVIATDGQDVLRGSTRGETLIGRGDNDLIDGRAGQDILYGGAGNDEIRGGGGDDRIHGGAGNDTLVGGRGTDTADYSYAVPDGLRGELTAANFGGITVRLDFGTVTGSFGFDTLSQIENVYGTDGDDSITGSRRANVLSGAKGNDVLVGRGGADIFLTGAGADRADGGGGDDRIVIGYGRTDALGRRGFDVLDLGSAGGELQVNFATGRYSGEFYHAKTVWIDTGTNEAREYRGVLLTPRDVKQANPVFSDGVDDVSRILPGPGDAAADSFMIKEVNSTLNARGTFSGIEKIEGGAATVRLTLSKGLDRYDGRDSPEDLLDFSTRSGKVVYNLDTGSTNLGIATGDKLLGIDGILGGVGVDRLTGNDSANVLSGNRGDDRLAGKGGADRLFGGDGRDVVLGNDGKDLLIGGEGRDVVRGGDGRDTLRGAGGNDVLDGGRGADRFLFDRGDGRDRIVDFTPDVDHMVIRSGASRYSDLEISKAAGGDTLITFANVTVRLEDVAPNELDRGDFIF</sequence>
<evidence type="ECO:0000256" key="4">
    <source>
        <dbReference type="ARBA" id="ARBA00022656"/>
    </source>
</evidence>
<dbReference type="GO" id="GO:0005509">
    <property type="term" value="F:calcium ion binding"/>
    <property type="evidence" value="ECO:0007669"/>
    <property type="project" value="InterPro"/>
</dbReference>
<dbReference type="OrthoDB" id="9342475at2"/>
<feature type="coiled-coil region" evidence="8">
    <location>
        <begin position="96"/>
        <end position="148"/>
    </location>
</feature>
<dbReference type="PRINTS" id="PR01488">
    <property type="entry name" value="RTXTOXINA"/>
</dbReference>
<dbReference type="STRING" id="441112.SAMN04488094_106143"/>
<evidence type="ECO:0000256" key="1">
    <source>
        <dbReference type="ARBA" id="ARBA00004370"/>
    </source>
</evidence>
<protein>
    <submittedName>
        <fullName evidence="9">Ca2+-binding protein, RTX toxin-related</fullName>
    </submittedName>
</protein>
<evidence type="ECO:0000313" key="10">
    <source>
        <dbReference type="Proteomes" id="UP000198728"/>
    </source>
</evidence>
<dbReference type="InterPro" id="IPR050557">
    <property type="entry name" value="RTX_toxin/Mannuronan_C5-epim"/>
</dbReference>
<proteinExistence type="predicted"/>
<gene>
    <name evidence="9" type="ORF">SAMN04488094_106143</name>
</gene>
<dbReference type="SUPFAM" id="SSF51120">
    <property type="entry name" value="beta-Roll"/>
    <property type="match status" value="8"/>
</dbReference>
<reference evidence="9 10" key="1">
    <citation type="submission" date="2016-10" db="EMBL/GenBank/DDBJ databases">
        <authorList>
            <person name="de Groot N.N."/>
        </authorList>
    </citation>
    <scope>NUCLEOTIDE SEQUENCE [LARGE SCALE GENOMIC DNA]</scope>
    <source>
        <strain evidence="9 10">DSM 19548</strain>
    </source>
</reference>
<dbReference type="GO" id="GO:0005576">
    <property type="term" value="C:extracellular region"/>
    <property type="evidence" value="ECO:0007669"/>
    <property type="project" value="UniProtKB-SubCell"/>
</dbReference>
<keyword evidence="4" id="KW-0800">Toxin</keyword>
<organism evidence="9 10">
    <name type="scientific">Tropicimonas isoalkanivorans</name>
    <dbReference type="NCBI Taxonomy" id="441112"/>
    <lineage>
        <taxon>Bacteria</taxon>
        <taxon>Pseudomonadati</taxon>
        <taxon>Pseudomonadota</taxon>
        <taxon>Alphaproteobacteria</taxon>
        <taxon>Rhodobacterales</taxon>
        <taxon>Roseobacteraceae</taxon>
        <taxon>Tropicimonas</taxon>
    </lineage>
</organism>
<dbReference type="Pfam" id="PF00353">
    <property type="entry name" value="HemolysinCabind"/>
    <property type="match status" value="7"/>
</dbReference>
<accession>A0A1I1KB95</accession>
<comment type="subcellular location">
    <subcellularLocation>
        <location evidence="1">Membrane</location>
    </subcellularLocation>
    <subcellularLocation>
        <location evidence="2">Secreted</location>
    </subcellularLocation>
</comment>
<dbReference type="Gene3D" id="2.150.10.10">
    <property type="entry name" value="Serralysin-like metalloprotease, C-terminal"/>
    <property type="match status" value="8"/>
</dbReference>
<dbReference type="PANTHER" id="PTHR38340">
    <property type="entry name" value="S-LAYER PROTEIN"/>
    <property type="match status" value="1"/>
</dbReference>
<dbReference type="PRINTS" id="PR00313">
    <property type="entry name" value="CABNDNGRPT"/>
</dbReference>
<dbReference type="InterPro" id="IPR001343">
    <property type="entry name" value="Hemolysn_Ca-bd"/>
</dbReference>